<proteinExistence type="predicted"/>
<evidence type="ECO:0000313" key="1">
    <source>
        <dbReference type="EMBL" id="CDM68442.1"/>
    </source>
</evidence>
<dbReference type="HOGENOM" id="CLU_1871783_0_0_9"/>
<dbReference type="AlphaFoldDB" id="W6S2C4"/>
<dbReference type="Proteomes" id="UP000019426">
    <property type="component" value="Chromosome M2/40_rep1"/>
</dbReference>
<organism evidence="1 2">
    <name type="scientific">Clostridium bornimense</name>
    <dbReference type="NCBI Taxonomy" id="1216932"/>
    <lineage>
        <taxon>Bacteria</taxon>
        <taxon>Bacillati</taxon>
        <taxon>Bacillota</taxon>
        <taxon>Clostridia</taxon>
        <taxon>Eubacteriales</taxon>
        <taxon>Clostridiaceae</taxon>
        <taxon>Clostridium</taxon>
    </lineage>
</organism>
<dbReference type="RefSeq" id="WP_044037500.1">
    <property type="nucleotide sequence ID" value="NZ_HG917868.1"/>
</dbReference>
<dbReference type="PATRIC" id="fig|1216932.3.peg.1272"/>
<keyword evidence="2" id="KW-1185">Reference proteome</keyword>
<dbReference type="KEGG" id="clt:CM240_1278"/>
<dbReference type="Gene3D" id="1.10.10.10">
    <property type="entry name" value="Winged helix-like DNA-binding domain superfamily/Winged helix DNA-binding domain"/>
    <property type="match status" value="1"/>
</dbReference>
<sequence>MENLNIPYELKDIYEKYFRKYKDILEVINLRKNQNNISEITQSEIASKLNISQTLVSKCLIRLEHSDKCVKRIKAVVYKVNHTDLMKYGPFNKFVKYLVAIVEIDNFMSLKLKEQAVILHMTKNEIKKVRAYIKLL</sequence>
<dbReference type="EMBL" id="HG917868">
    <property type="protein sequence ID" value="CDM68442.1"/>
    <property type="molecule type" value="Genomic_DNA"/>
</dbReference>
<dbReference type="InterPro" id="IPR036388">
    <property type="entry name" value="WH-like_DNA-bd_sf"/>
</dbReference>
<protein>
    <submittedName>
        <fullName evidence="1">Uncharacterized protein</fullName>
    </submittedName>
</protein>
<dbReference type="InterPro" id="IPR036390">
    <property type="entry name" value="WH_DNA-bd_sf"/>
</dbReference>
<dbReference type="OrthoDB" id="58802at2"/>
<dbReference type="SUPFAM" id="SSF46785">
    <property type="entry name" value="Winged helix' DNA-binding domain"/>
    <property type="match status" value="1"/>
</dbReference>
<dbReference type="STRING" id="1216932.CM240_1278"/>
<reference evidence="1 2" key="1">
    <citation type="submission" date="2013-11" db="EMBL/GenBank/DDBJ databases">
        <title>Complete genome sequence of Clostridum sp. M2/40.</title>
        <authorList>
            <person name="Wibberg D."/>
            <person name="Puehler A."/>
            <person name="Schlueter A."/>
        </authorList>
    </citation>
    <scope>NUCLEOTIDE SEQUENCE [LARGE SCALE GENOMIC DNA]</scope>
    <source>
        <strain evidence="2">M2/40</strain>
    </source>
</reference>
<accession>W6S2C4</accession>
<evidence type="ECO:0000313" key="2">
    <source>
        <dbReference type="Proteomes" id="UP000019426"/>
    </source>
</evidence>
<name>W6S2C4_9CLOT</name>
<gene>
    <name evidence="1" type="ORF">CM240_1278</name>
</gene>